<comment type="similarity">
    <text evidence="1">Belongs to the sorting nexin family.</text>
</comment>
<feature type="compositionally biased region" description="Low complexity" evidence="2">
    <location>
        <begin position="852"/>
        <end position="865"/>
    </location>
</feature>
<dbReference type="GO" id="GO:0035091">
    <property type="term" value="F:phosphatidylinositol binding"/>
    <property type="evidence" value="ECO:0007669"/>
    <property type="project" value="InterPro"/>
</dbReference>
<evidence type="ECO:0000313" key="5">
    <source>
        <dbReference type="Proteomes" id="UP000698800"/>
    </source>
</evidence>
<organism evidence="4 5">
    <name type="scientific">Glutinoglossum americanum</name>
    <dbReference type="NCBI Taxonomy" id="1670608"/>
    <lineage>
        <taxon>Eukaryota</taxon>
        <taxon>Fungi</taxon>
        <taxon>Dikarya</taxon>
        <taxon>Ascomycota</taxon>
        <taxon>Pezizomycotina</taxon>
        <taxon>Geoglossomycetes</taxon>
        <taxon>Geoglossales</taxon>
        <taxon>Geoglossaceae</taxon>
        <taxon>Glutinoglossum</taxon>
    </lineage>
</organism>
<dbReference type="SMART" id="SM00313">
    <property type="entry name" value="PXA"/>
    <property type="match status" value="1"/>
</dbReference>
<feature type="compositionally biased region" description="Polar residues" evidence="2">
    <location>
        <begin position="21"/>
        <end position="41"/>
    </location>
</feature>
<evidence type="ECO:0000256" key="2">
    <source>
        <dbReference type="SAM" id="MobiDB-lite"/>
    </source>
</evidence>
<dbReference type="PANTHER" id="PTHR22775">
    <property type="entry name" value="SORTING NEXIN"/>
    <property type="match status" value="1"/>
</dbReference>
<dbReference type="InterPro" id="IPR036871">
    <property type="entry name" value="PX_dom_sf"/>
</dbReference>
<dbReference type="CDD" id="cd06093">
    <property type="entry name" value="PX_domain"/>
    <property type="match status" value="1"/>
</dbReference>
<feature type="region of interest" description="Disordered" evidence="2">
    <location>
        <begin position="502"/>
        <end position="534"/>
    </location>
</feature>
<feature type="region of interest" description="Disordered" evidence="2">
    <location>
        <begin position="359"/>
        <end position="385"/>
    </location>
</feature>
<dbReference type="SUPFAM" id="SSF64268">
    <property type="entry name" value="PX domain"/>
    <property type="match status" value="1"/>
</dbReference>
<dbReference type="InterPro" id="IPR003114">
    <property type="entry name" value="Phox_assoc"/>
</dbReference>
<feature type="region of interest" description="Disordered" evidence="2">
    <location>
        <begin position="852"/>
        <end position="872"/>
    </location>
</feature>
<reference evidence="4" key="1">
    <citation type="submission" date="2021-03" db="EMBL/GenBank/DDBJ databases">
        <title>Comparative genomics and phylogenomic investigation of the class Geoglossomycetes provide insights into ecological specialization and systematics.</title>
        <authorList>
            <person name="Melie T."/>
            <person name="Pirro S."/>
            <person name="Miller A.N."/>
            <person name="Quandt A."/>
        </authorList>
    </citation>
    <scope>NUCLEOTIDE SEQUENCE</scope>
    <source>
        <strain evidence="4">GBOQ0MN5Z8</strain>
    </source>
</reference>
<dbReference type="PANTHER" id="PTHR22775:SF47">
    <property type="entry name" value="MEIOTICALLY UP-REGULATED GENE 122 PROTEIN"/>
    <property type="match status" value="1"/>
</dbReference>
<gene>
    <name evidence="4" type="ORF">FGG08_006868</name>
</gene>
<feature type="compositionally biased region" description="Polar residues" evidence="2">
    <location>
        <begin position="440"/>
        <end position="453"/>
    </location>
</feature>
<dbReference type="InterPro" id="IPR013937">
    <property type="entry name" value="Sorting_nexin_C"/>
</dbReference>
<feature type="region of interest" description="Disordered" evidence="2">
    <location>
        <begin position="707"/>
        <end position="838"/>
    </location>
</feature>
<proteinExistence type="inferred from homology"/>
<dbReference type="Pfam" id="PF02194">
    <property type="entry name" value="PXA"/>
    <property type="match status" value="1"/>
</dbReference>
<name>A0A9P8I0M5_9PEZI</name>
<feature type="compositionally biased region" description="Low complexity" evidence="2">
    <location>
        <begin position="788"/>
        <end position="799"/>
    </location>
</feature>
<sequence>MASEATSSELQSGDEGVRTPATPSSSDENGQSQEELDSTSASAQDLTSRLLDFLSNASNETLGACLVGLGATTYFIFGRIGLVIIGIVVGVVLHATWEGHGGESGGEAVKSREARRRREVALDVVERILDWRDKKQDDRSTTEEKVELKVGAAKLVDFSGFAPETAAALNDLTDAVIRDYVKWWYAPILPSELSFPDTCRQTLTAFIFSVSSHLSRKRPADTFLEFVTNSSSIMIVFLNEFSNMLSSNYSPQMSPTELVLSYVLDNPDSGLANVIDVRQQQKKLEMVAEDILQNFLEPKTYNCEPARTFLREILAGVVLEMTIQSCSKPEFINEWIVYLLEGGEPEIMNVIDAGVGSATGGSENAAESSNATERKKGHMKRLSKAEEAMEEAMLEAQRLSQLIAEEDAKKNEEQQRPSAEGTRTELPENQRLPAPASPSKAISNTTLNPSTPKYTPLDPTPIAQIQPVDQAQPSPTLDSFPQSTFTSFDQIVPAHRPTALHAQQTNSVPKPEPSPPILHSANISIFDDSDPSDRSVLRSKPTVDYLIQIEPALSAQPGWMIVRKYADFETLHEVLRRISKVAGVEAFVQKHSELQSWKGQTKSSVRVALEKYLIDALRYRPLAESEGMKRFLEKEQGHGSGSPVAGGKGGFPGIGWPNPAAFETMGKGMLDVLSSAPKGAAEGGKALFGGVSGVLGGVTSLGQKKSALSSNAMGTGKSRSSSSISLSRAETMFSESPGHRKGRDSQDSYRNEPPSVLQPAKTQSMDSPLNSDPGSDKDNHSTASPRESSSLGASLGGISTEDPSPSRAIPEMPLSSPPEEADILDLHNLPPPPSDIRDDYSPFRENFSTSRLSVRTTTATAATASAPPPTLIPAPSTLSIDVNAATPPKPQRTQATPLTEEETQIAIELLFAIINELYTLSSAWNIRRTLLTAAKTFLLRPGNPNLEAIRQLLQDSIIDTNTSDSGIAAHIRKLRENCLPTTEELAKWPAEKTGEEKERLRERARRLLIERGMPKALGSVMGAAASKEALGRVFDCLQVREIRRGVMFGLLLQGLRAMTQ</sequence>
<accession>A0A9P8I0M5</accession>
<feature type="domain" description="PXA" evidence="3">
    <location>
        <begin position="162"/>
        <end position="344"/>
    </location>
</feature>
<dbReference type="AlphaFoldDB" id="A0A9P8I0M5"/>
<feature type="region of interest" description="Disordered" evidence="2">
    <location>
        <begin position="1"/>
        <end position="41"/>
    </location>
</feature>
<dbReference type="Gene3D" id="3.30.1520.10">
    <property type="entry name" value="Phox-like domain"/>
    <property type="match status" value="1"/>
</dbReference>
<protein>
    <recommendedName>
        <fullName evidence="3">PXA domain-containing protein</fullName>
    </recommendedName>
</protein>
<evidence type="ECO:0000256" key="1">
    <source>
        <dbReference type="ARBA" id="ARBA00010883"/>
    </source>
</evidence>
<evidence type="ECO:0000313" key="4">
    <source>
        <dbReference type="EMBL" id="KAH0536246.1"/>
    </source>
</evidence>
<feature type="region of interest" description="Disordered" evidence="2">
    <location>
        <begin position="408"/>
        <end position="461"/>
    </location>
</feature>
<dbReference type="Proteomes" id="UP000698800">
    <property type="component" value="Unassembled WGS sequence"/>
</dbReference>
<feature type="compositionally biased region" description="Polar residues" evidence="2">
    <location>
        <begin position="360"/>
        <end position="371"/>
    </location>
</feature>
<feature type="compositionally biased region" description="Low complexity" evidence="2">
    <location>
        <begin position="718"/>
        <end position="728"/>
    </location>
</feature>
<keyword evidence="5" id="KW-1185">Reference proteome</keyword>
<evidence type="ECO:0000259" key="3">
    <source>
        <dbReference type="PROSITE" id="PS51207"/>
    </source>
</evidence>
<feature type="compositionally biased region" description="Polar residues" evidence="2">
    <location>
        <begin position="1"/>
        <end position="11"/>
    </location>
</feature>
<dbReference type="PROSITE" id="PS51207">
    <property type="entry name" value="PXA"/>
    <property type="match status" value="1"/>
</dbReference>
<dbReference type="FunFam" id="3.30.1520.10:FF:000065">
    <property type="entry name" value="PX domain protein (AFU_orthologue AFUA_2G07450)"/>
    <property type="match status" value="1"/>
</dbReference>
<dbReference type="Pfam" id="PF08628">
    <property type="entry name" value="Nexin_C"/>
    <property type="match status" value="1"/>
</dbReference>
<dbReference type="OrthoDB" id="41200at2759"/>
<dbReference type="EMBL" id="JAGHQL010000222">
    <property type="protein sequence ID" value="KAH0536246.1"/>
    <property type="molecule type" value="Genomic_DNA"/>
</dbReference>
<feature type="compositionally biased region" description="Polar residues" evidence="2">
    <location>
        <begin position="760"/>
        <end position="773"/>
    </location>
</feature>
<comment type="caution">
    <text evidence="4">The sequence shown here is derived from an EMBL/GenBank/DDBJ whole genome shotgun (WGS) entry which is preliminary data.</text>
</comment>